<gene>
    <name evidence="3" type="ORF">XELAEV_18023024mg</name>
</gene>
<organism evidence="3 4">
    <name type="scientific">Xenopus laevis</name>
    <name type="common">African clawed frog</name>
    <dbReference type="NCBI Taxonomy" id="8355"/>
    <lineage>
        <taxon>Eukaryota</taxon>
        <taxon>Metazoa</taxon>
        <taxon>Chordata</taxon>
        <taxon>Craniata</taxon>
        <taxon>Vertebrata</taxon>
        <taxon>Euteleostomi</taxon>
        <taxon>Amphibia</taxon>
        <taxon>Batrachia</taxon>
        <taxon>Anura</taxon>
        <taxon>Pipoidea</taxon>
        <taxon>Pipidae</taxon>
        <taxon>Xenopodinae</taxon>
        <taxon>Xenopus</taxon>
        <taxon>Xenopus</taxon>
    </lineage>
</organism>
<dbReference type="EMBL" id="CM004472">
    <property type="protein sequence ID" value="OCT84865.1"/>
    <property type="molecule type" value="Genomic_DNA"/>
</dbReference>
<dbReference type="AlphaFoldDB" id="A0A974D570"/>
<sequence>MAPIAVQQGDERDMQQPDTSGIDSEEEEQADLHTYLCKLPSKSDIKEMLREVTSSIINELQDIKRDMLSLATRTDYIETNHSKLIQNQKALNTKINKLKKQCMDEMQRHMDDLENKGRRNNIRVRGVPEIVKAEEIHTALLQIFNSILNKDPSTEIAIDREQRVPKPKGAPLG</sequence>
<feature type="coiled-coil region" evidence="1">
    <location>
        <begin position="81"/>
        <end position="116"/>
    </location>
</feature>
<evidence type="ECO:0000256" key="2">
    <source>
        <dbReference type="SAM" id="MobiDB-lite"/>
    </source>
</evidence>
<dbReference type="Proteomes" id="UP000694892">
    <property type="component" value="Chromosome 4L"/>
</dbReference>
<keyword evidence="1" id="KW-0175">Coiled coil</keyword>
<dbReference type="Gene3D" id="3.30.70.1820">
    <property type="entry name" value="L1 transposable element, RRM domain"/>
    <property type="match status" value="1"/>
</dbReference>
<evidence type="ECO:0000256" key="1">
    <source>
        <dbReference type="SAM" id="Coils"/>
    </source>
</evidence>
<feature type="region of interest" description="Disordered" evidence="2">
    <location>
        <begin position="1"/>
        <end position="29"/>
    </location>
</feature>
<proteinExistence type="predicted"/>
<reference evidence="4" key="1">
    <citation type="journal article" date="2016" name="Nature">
        <title>Genome evolution in the allotetraploid frog Xenopus laevis.</title>
        <authorList>
            <person name="Session A.M."/>
            <person name="Uno Y."/>
            <person name="Kwon T."/>
            <person name="Chapman J.A."/>
            <person name="Toyoda A."/>
            <person name="Takahashi S."/>
            <person name="Fukui A."/>
            <person name="Hikosaka A."/>
            <person name="Suzuki A."/>
            <person name="Kondo M."/>
            <person name="van Heeringen S.J."/>
            <person name="Quigley I."/>
            <person name="Heinz S."/>
            <person name="Ogino H."/>
            <person name="Ochi H."/>
            <person name="Hellsten U."/>
            <person name="Lyons J.B."/>
            <person name="Simakov O."/>
            <person name="Putnam N."/>
            <person name="Stites J."/>
            <person name="Kuroki Y."/>
            <person name="Tanaka T."/>
            <person name="Michiue T."/>
            <person name="Watanabe M."/>
            <person name="Bogdanovic O."/>
            <person name="Lister R."/>
            <person name="Georgiou G."/>
            <person name="Paranjpe S.S."/>
            <person name="van Kruijsbergen I."/>
            <person name="Shu S."/>
            <person name="Carlson J."/>
            <person name="Kinoshita T."/>
            <person name="Ohta Y."/>
            <person name="Mawaribuchi S."/>
            <person name="Jenkins J."/>
            <person name="Grimwood J."/>
            <person name="Schmutz J."/>
            <person name="Mitros T."/>
            <person name="Mozaffari S.V."/>
            <person name="Suzuki Y."/>
            <person name="Haramoto Y."/>
            <person name="Yamamoto T.S."/>
            <person name="Takagi C."/>
            <person name="Heald R."/>
            <person name="Miller K."/>
            <person name="Haudenschild C."/>
            <person name="Kitzman J."/>
            <person name="Nakayama T."/>
            <person name="Izutsu Y."/>
            <person name="Robert J."/>
            <person name="Fortriede J."/>
            <person name="Burns K."/>
            <person name="Lotay V."/>
            <person name="Karimi K."/>
            <person name="Yasuoka Y."/>
            <person name="Dichmann D.S."/>
            <person name="Flajnik M.F."/>
            <person name="Houston D.W."/>
            <person name="Shendure J."/>
            <person name="DuPasquier L."/>
            <person name="Vize P.D."/>
            <person name="Zorn A.M."/>
            <person name="Ito M."/>
            <person name="Marcotte E.M."/>
            <person name="Wallingford J.B."/>
            <person name="Ito Y."/>
            <person name="Asashima M."/>
            <person name="Ueno N."/>
            <person name="Matsuda Y."/>
            <person name="Veenstra G.J."/>
            <person name="Fujiyama A."/>
            <person name="Harland R.M."/>
            <person name="Taira M."/>
            <person name="Rokhsar D.S."/>
        </authorList>
    </citation>
    <scope>NUCLEOTIDE SEQUENCE [LARGE SCALE GENOMIC DNA]</scope>
    <source>
        <strain evidence="4">J</strain>
    </source>
</reference>
<protein>
    <submittedName>
        <fullName evidence="3">Uncharacterized protein</fullName>
    </submittedName>
</protein>
<evidence type="ECO:0000313" key="3">
    <source>
        <dbReference type="EMBL" id="OCT84865.1"/>
    </source>
</evidence>
<evidence type="ECO:0000313" key="4">
    <source>
        <dbReference type="Proteomes" id="UP000694892"/>
    </source>
</evidence>
<accession>A0A974D570</accession>
<name>A0A974D570_XENLA</name>